<keyword evidence="1" id="KW-1133">Transmembrane helix</keyword>
<protein>
    <submittedName>
        <fullName evidence="2">Uncharacterized protein</fullName>
    </submittedName>
</protein>
<evidence type="ECO:0000256" key="1">
    <source>
        <dbReference type="SAM" id="Phobius"/>
    </source>
</evidence>
<reference evidence="2" key="1">
    <citation type="submission" date="2015-10" db="EMBL/GenBank/DDBJ databases">
        <authorList>
            <person name="Gilbert D.G."/>
        </authorList>
    </citation>
    <scope>NUCLEOTIDE SEQUENCE</scope>
</reference>
<proteinExistence type="predicted"/>
<keyword evidence="1" id="KW-0812">Transmembrane</keyword>
<dbReference type="AlphaFoldDB" id="A0A160VBE9"/>
<organism evidence="2">
    <name type="scientific">hydrothermal vent metagenome</name>
    <dbReference type="NCBI Taxonomy" id="652676"/>
    <lineage>
        <taxon>unclassified sequences</taxon>
        <taxon>metagenomes</taxon>
        <taxon>ecological metagenomes</taxon>
    </lineage>
</organism>
<gene>
    <name evidence="2" type="ORF">MGWOODY_Clf727</name>
</gene>
<sequence>MIRSNGIFFGWVIVAVMWLVNFSAMATGNLSFGLFVIPMAMPWE</sequence>
<evidence type="ECO:0000313" key="2">
    <source>
        <dbReference type="EMBL" id="CUV03561.1"/>
    </source>
</evidence>
<dbReference type="EMBL" id="FAXA01000435">
    <property type="protein sequence ID" value="CUV03561.1"/>
    <property type="molecule type" value="Genomic_DNA"/>
</dbReference>
<keyword evidence="1" id="KW-0472">Membrane</keyword>
<accession>A0A160VBE9</accession>
<name>A0A160VBE9_9ZZZZ</name>
<feature type="transmembrane region" description="Helical" evidence="1">
    <location>
        <begin position="7"/>
        <end position="37"/>
    </location>
</feature>